<dbReference type="InterPro" id="IPR036864">
    <property type="entry name" value="Zn2-C6_fun-type_DNA-bd_sf"/>
</dbReference>
<reference evidence="5 6" key="1">
    <citation type="journal article" date="2018" name="Front. Microbiol.">
        <title>Prospects for Fungal Bioremediation of Acidic Radioactive Waste Sites: Characterization and Genome Sequence of Rhodotorula taiwanensis MD1149.</title>
        <authorList>
            <person name="Tkavc R."/>
            <person name="Matrosova V.Y."/>
            <person name="Grichenko O.E."/>
            <person name="Gostincar C."/>
            <person name="Volpe R.P."/>
            <person name="Klimenkova P."/>
            <person name="Gaidamakova E.K."/>
            <person name="Zhou C.E."/>
            <person name="Stewart B.J."/>
            <person name="Lyman M.G."/>
            <person name="Malfatti S.A."/>
            <person name="Rubinfeld B."/>
            <person name="Courtot M."/>
            <person name="Singh J."/>
            <person name="Dalgard C.L."/>
            <person name="Hamilton T."/>
            <person name="Frey K.G."/>
            <person name="Gunde-Cimerman N."/>
            <person name="Dugan L."/>
            <person name="Daly M.J."/>
        </authorList>
    </citation>
    <scope>NUCLEOTIDE SEQUENCE [LARGE SCALE GENOMIC DNA]</scope>
    <source>
        <strain evidence="5 6">MD1149</strain>
    </source>
</reference>
<evidence type="ECO:0000313" key="6">
    <source>
        <dbReference type="Proteomes" id="UP000237144"/>
    </source>
</evidence>
<dbReference type="GO" id="GO:0008270">
    <property type="term" value="F:zinc ion binding"/>
    <property type="evidence" value="ECO:0007669"/>
    <property type="project" value="InterPro"/>
</dbReference>
<evidence type="ECO:0000256" key="2">
    <source>
        <dbReference type="ARBA" id="ARBA00023242"/>
    </source>
</evidence>
<dbReference type="Gene3D" id="4.10.240.10">
    <property type="entry name" value="Zn(2)-C6 fungal-type DNA-binding domain"/>
    <property type="match status" value="1"/>
</dbReference>
<feature type="domain" description="Zn(2)-C6 fungal-type" evidence="4">
    <location>
        <begin position="154"/>
        <end position="184"/>
    </location>
</feature>
<dbReference type="OrthoDB" id="10261408at2759"/>
<accession>A0A2S5BD19</accession>
<dbReference type="SUPFAM" id="SSF57701">
    <property type="entry name" value="Zn2/Cys6 DNA-binding domain"/>
    <property type="match status" value="1"/>
</dbReference>
<feature type="compositionally biased region" description="Polar residues" evidence="3">
    <location>
        <begin position="866"/>
        <end position="883"/>
    </location>
</feature>
<proteinExistence type="predicted"/>
<dbReference type="PROSITE" id="PS00463">
    <property type="entry name" value="ZN2_CY6_FUNGAL_1"/>
    <property type="match status" value="1"/>
</dbReference>
<protein>
    <recommendedName>
        <fullName evidence="4">Zn(2)-C6 fungal-type domain-containing protein</fullName>
    </recommendedName>
</protein>
<dbReference type="SMART" id="SM00066">
    <property type="entry name" value="GAL4"/>
    <property type="match status" value="1"/>
</dbReference>
<dbReference type="PANTHER" id="PTHR31001">
    <property type="entry name" value="UNCHARACTERIZED TRANSCRIPTIONAL REGULATORY PROTEIN"/>
    <property type="match status" value="1"/>
</dbReference>
<feature type="region of interest" description="Disordered" evidence="3">
    <location>
        <begin position="987"/>
        <end position="1011"/>
    </location>
</feature>
<dbReference type="STRING" id="741276.A0A2S5BD19"/>
<sequence length="1022" mass="109484">MSQYTHYPSSSLPPYGHAPLLVAPTFEAGLPVASSSSAPASTAAQPTGPPYQNPAAYPYAPPYAAGLPASVPPPSLPPAACVPPVPPGDSGLAVDDPAAVPGPLLPVKGDWTTHVALPLSHQVPPGGTYILPAGSGLPRGLAGGTELVKVTGKSCANCRSRKVKCDRRYPECSRCLKRKEHCDFGEEVSIALRPTWVIPDDESLPMSSQLRNPFIATSGINVRPSHIAAAPYPARNPMSHTPSSALRSLSYMQHQQALDRAQGHQPIVSRDAGGGGAGAAGAIVRSGAQGDETLDEADRSMTRLWENFLKASNLGHSSSDWRLALPTLATSLTLHLIDASMHSCCFHLPAFHVFSPEIDYFKSNVDHLDIASQVIVGILTSLGARASPHSAVLGIAGPDVENGEGSPEIVLSAGVRRENAWRAIVKRATDLCSSMEILQVPSARNAQTLVAFVQMLMLAEAKPKTARFFLRTAMGIFRDMQHSDLSAEEVQEIKISVGPTLFECDCRIAAYLGMPLLINDDDLYEYFDGTGVHVPDLAAEDLGPELDDILDPTYGRIDRPKLDRALGLTGYFVCAVQRAYAAIASSRRPSPRFRTAIPALWASIDRTHAAVQRLHRRLVQLDYIPEGCEHSHSVDYDLLISVRMDERLLDVVHLTHVWLGDLRKTDLSPQDRAALDELRAVSERRVRKCLKLLAFYSKVFNDSRDKHVVYHLFTQLEVLPNWVELAAQREGEPTEFGALPQECVLTETELEWFTTALELACFFTPLAANRLHELNAARKARQSGGAAPLPSVLAPYSVAPAGPSTFTFPAQPSQRLVPDTAPVSVATNLSAAFDSERYAPEHLLPSGQPLGSGSWSANPYQPVLSAPQTTLSSSSDAVHTAPQTYPPQPFLSTAPADFSASSSAEYTGSSDRSSISPRGQEHTLTDSTASSNDQEALYGALRDAAQEGTTEAVPWPAAYDGNSAPSLSANGGLDPALLTAAGIAATGPAGSTNASWTQLGETSQPATTQPLAWQAYDRAAWR</sequence>
<comment type="caution">
    <text evidence="5">The sequence shown here is derived from an EMBL/GenBank/DDBJ whole genome shotgun (WGS) entry which is preliminary data.</text>
</comment>
<evidence type="ECO:0000313" key="5">
    <source>
        <dbReference type="EMBL" id="POY74667.1"/>
    </source>
</evidence>
<evidence type="ECO:0000256" key="1">
    <source>
        <dbReference type="ARBA" id="ARBA00004123"/>
    </source>
</evidence>
<evidence type="ECO:0000256" key="3">
    <source>
        <dbReference type="SAM" id="MobiDB-lite"/>
    </source>
</evidence>
<keyword evidence="6" id="KW-1185">Reference proteome</keyword>
<feature type="compositionally biased region" description="Polar residues" evidence="3">
    <location>
        <begin position="990"/>
        <end position="1011"/>
    </location>
</feature>
<dbReference type="GO" id="GO:0005634">
    <property type="term" value="C:nucleus"/>
    <property type="evidence" value="ECO:0007669"/>
    <property type="project" value="UniProtKB-SubCell"/>
</dbReference>
<dbReference type="InterPro" id="IPR001138">
    <property type="entry name" value="Zn2Cys6_DnaBD"/>
</dbReference>
<name>A0A2S5BD19_9BASI</name>
<comment type="subcellular location">
    <subcellularLocation>
        <location evidence="1">Nucleus</location>
    </subcellularLocation>
</comment>
<dbReference type="PROSITE" id="PS50048">
    <property type="entry name" value="ZN2_CY6_FUNGAL_2"/>
    <property type="match status" value="1"/>
</dbReference>
<dbReference type="Pfam" id="PF00172">
    <property type="entry name" value="Zn_clus"/>
    <property type="match status" value="1"/>
</dbReference>
<dbReference type="AlphaFoldDB" id="A0A2S5BD19"/>
<dbReference type="GO" id="GO:0000981">
    <property type="term" value="F:DNA-binding transcription factor activity, RNA polymerase II-specific"/>
    <property type="evidence" value="ECO:0007669"/>
    <property type="project" value="InterPro"/>
</dbReference>
<gene>
    <name evidence="5" type="ORF">BMF94_2429</name>
</gene>
<evidence type="ECO:0000259" key="4">
    <source>
        <dbReference type="PROSITE" id="PS50048"/>
    </source>
</evidence>
<keyword evidence="2" id="KW-0539">Nucleus</keyword>
<organism evidence="5 6">
    <name type="scientific">Rhodotorula taiwanensis</name>
    <dbReference type="NCBI Taxonomy" id="741276"/>
    <lineage>
        <taxon>Eukaryota</taxon>
        <taxon>Fungi</taxon>
        <taxon>Dikarya</taxon>
        <taxon>Basidiomycota</taxon>
        <taxon>Pucciniomycotina</taxon>
        <taxon>Microbotryomycetes</taxon>
        <taxon>Sporidiobolales</taxon>
        <taxon>Sporidiobolaceae</taxon>
        <taxon>Rhodotorula</taxon>
    </lineage>
</organism>
<feature type="compositionally biased region" description="Polar residues" evidence="3">
    <location>
        <begin position="905"/>
        <end position="917"/>
    </location>
</feature>
<dbReference type="InterPro" id="IPR050613">
    <property type="entry name" value="Sec_Metabolite_Reg"/>
</dbReference>
<dbReference type="Proteomes" id="UP000237144">
    <property type="component" value="Unassembled WGS sequence"/>
</dbReference>
<dbReference type="CDD" id="cd12148">
    <property type="entry name" value="fungal_TF_MHR"/>
    <property type="match status" value="1"/>
</dbReference>
<dbReference type="CDD" id="cd00067">
    <property type="entry name" value="GAL4"/>
    <property type="match status" value="1"/>
</dbReference>
<feature type="region of interest" description="Disordered" evidence="3">
    <location>
        <begin position="866"/>
        <end position="933"/>
    </location>
</feature>
<dbReference type="EMBL" id="PJQD01000023">
    <property type="protein sequence ID" value="POY74667.1"/>
    <property type="molecule type" value="Genomic_DNA"/>
</dbReference>